<feature type="non-terminal residue" evidence="2">
    <location>
        <position position="1"/>
    </location>
</feature>
<feature type="region of interest" description="Disordered" evidence="1">
    <location>
        <begin position="1"/>
        <end position="23"/>
    </location>
</feature>
<keyword evidence="3" id="KW-1185">Reference proteome</keyword>
<gene>
    <name evidence="2" type="ORF">A6R68_24125</name>
</gene>
<evidence type="ECO:0000256" key="1">
    <source>
        <dbReference type="SAM" id="MobiDB-lite"/>
    </source>
</evidence>
<evidence type="ECO:0000313" key="2">
    <source>
        <dbReference type="EMBL" id="OBS81886.1"/>
    </source>
</evidence>
<dbReference type="AlphaFoldDB" id="A0A1A6HUG9"/>
<dbReference type="EMBL" id="LZPO01008781">
    <property type="protein sequence ID" value="OBS81886.1"/>
    <property type="molecule type" value="Genomic_DNA"/>
</dbReference>
<dbReference type="Proteomes" id="UP000092124">
    <property type="component" value="Unassembled WGS sequence"/>
</dbReference>
<accession>A0A1A6HUG9</accession>
<protein>
    <submittedName>
        <fullName evidence="2">Uncharacterized protein</fullName>
    </submittedName>
</protein>
<evidence type="ECO:0000313" key="3">
    <source>
        <dbReference type="Proteomes" id="UP000092124"/>
    </source>
</evidence>
<organism evidence="2 3">
    <name type="scientific">Neotoma lepida</name>
    <name type="common">Desert woodrat</name>
    <dbReference type="NCBI Taxonomy" id="56216"/>
    <lineage>
        <taxon>Eukaryota</taxon>
        <taxon>Metazoa</taxon>
        <taxon>Chordata</taxon>
        <taxon>Craniata</taxon>
        <taxon>Vertebrata</taxon>
        <taxon>Euteleostomi</taxon>
        <taxon>Mammalia</taxon>
        <taxon>Eutheria</taxon>
        <taxon>Euarchontoglires</taxon>
        <taxon>Glires</taxon>
        <taxon>Rodentia</taxon>
        <taxon>Myomorpha</taxon>
        <taxon>Muroidea</taxon>
        <taxon>Cricetidae</taxon>
        <taxon>Neotominae</taxon>
        <taxon>Neotoma</taxon>
    </lineage>
</organism>
<comment type="caution">
    <text evidence="2">The sequence shown here is derived from an EMBL/GenBank/DDBJ whole genome shotgun (WGS) entry which is preliminary data.</text>
</comment>
<sequence>SLADLLCEPDGTPSSESSDAPWLSETAPILAVGTGKQCGPTLRRLEVHHPGAAGRPCGPDKAFSDLHPPPVCSLMQRVHPHNPE</sequence>
<proteinExistence type="predicted"/>
<name>A0A1A6HUG9_NEOLE</name>
<reference evidence="2 3" key="1">
    <citation type="submission" date="2016-06" db="EMBL/GenBank/DDBJ databases">
        <title>The Draft Genome Sequence and Annotation of the Desert Woodrat Neotoma lepida.</title>
        <authorList>
            <person name="Campbell M."/>
            <person name="Oakeson K.F."/>
            <person name="Yandell M."/>
            <person name="Halpert J.R."/>
            <person name="Dearing D."/>
        </authorList>
    </citation>
    <scope>NUCLEOTIDE SEQUENCE [LARGE SCALE GENOMIC DNA]</scope>
    <source>
        <strain evidence="2">417</strain>
        <tissue evidence="2">Liver</tissue>
    </source>
</reference>